<name>F1YE63_9ACTN</name>
<keyword evidence="1" id="KW-0732">Signal</keyword>
<dbReference type="EMBL" id="AEUD01000001">
    <property type="protein sequence ID" value="EGD57153.1"/>
    <property type="molecule type" value="Genomic_DNA"/>
</dbReference>
<feature type="signal peptide" evidence="1">
    <location>
        <begin position="1"/>
        <end position="23"/>
    </location>
</feature>
<dbReference type="STRING" id="644548.SCNU_02225"/>
<accession>F1YE63</accession>
<sequence>MNTSKHIKIATAVAGLGATAALAGLGAGTAAADTAAGVADGCYEAISSIALPPAMPGTGTKIGTAHVKDGTITAFGQRGRIKPTPTGGTAHVGGVTVRLTAKTIGADGDTMTVYRVDGVPGIALLTPTC</sequence>
<protein>
    <submittedName>
        <fullName evidence="2">Uncharacterized protein</fullName>
    </submittedName>
</protein>
<dbReference type="RefSeq" id="WP_009677718.1">
    <property type="nucleotide sequence ID" value="NZ_AEUD01000001.1"/>
</dbReference>
<proteinExistence type="predicted"/>
<keyword evidence="3" id="KW-1185">Reference proteome</keyword>
<evidence type="ECO:0000313" key="2">
    <source>
        <dbReference type="EMBL" id="EGD57153.1"/>
    </source>
</evidence>
<evidence type="ECO:0000313" key="3">
    <source>
        <dbReference type="Proteomes" id="UP000035065"/>
    </source>
</evidence>
<dbReference type="AlphaFoldDB" id="F1YE63"/>
<reference evidence="2 3" key="1">
    <citation type="journal article" date="2011" name="J. Bacteriol.">
        <title>Draft Genome Sequence of Gordonia neofelifaecis NRRL B-59395, a Cholesterol-Degrading Actinomycete.</title>
        <authorList>
            <person name="Ge F."/>
            <person name="Li W."/>
            <person name="Chen G."/>
            <person name="Liu Y."/>
            <person name="Zhang G."/>
            <person name="Yong B."/>
            <person name="Wang Q."/>
            <person name="Wang N."/>
            <person name="Huang Z."/>
            <person name="Li W."/>
            <person name="Wang J."/>
            <person name="Wu C."/>
            <person name="Xie Q."/>
            <person name="Liu G."/>
        </authorList>
    </citation>
    <scope>NUCLEOTIDE SEQUENCE [LARGE SCALE GENOMIC DNA]</scope>
    <source>
        <strain evidence="2 3">NRRL B-59395</strain>
    </source>
</reference>
<feature type="chain" id="PRO_5039623426" evidence="1">
    <location>
        <begin position="24"/>
        <end position="129"/>
    </location>
</feature>
<organism evidence="2 3">
    <name type="scientific">Gordonia neofelifaecis NRRL B-59395</name>
    <dbReference type="NCBI Taxonomy" id="644548"/>
    <lineage>
        <taxon>Bacteria</taxon>
        <taxon>Bacillati</taxon>
        <taxon>Actinomycetota</taxon>
        <taxon>Actinomycetes</taxon>
        <taxon>Mycobacteriales</taxon>
        <taxon>Gordoniaceae</taxon>
        <taxon>Gordonia</taxon>
    </lineage>
</organism>
<dbReference type="Proteomes" id="UP000035065">
    <property type="component" value="Unassembled WGS sequence"/>
</dbReference>
<evidence type="ECO:0000256" key="1">
    <source>
        <dbReference type="SAM" id="SignalP"/>
    </source>
</evidence>
<comment type="caution">
    <text evidence="2">The sequence shown here is derived from an EMBL/GenBank/DDBJ whole genome shotgun (WGS) entry which is preliminary data.</text>
</comment>
<gene>
    <name evidence="2" type="ORF">SCNU_02225</name>
</gene>